<dbReference type="Pfam" id="PF24883">
    <property type="entry name" value="NPHP3_N"/>
    <property type="match status" value="1"/>
</dbReference>
<sequence>MPNVFSRIFGKKRNKKTEDEDGGEGDAREALETSASDGIGPLSVRDDCEGDASGIDLIFVHGLRGSRLKTWSSGDVFWPRDFLKDDVKNARVITWGYDASVANAFAYASKESIFGHADTLLNDLARLRKRITRPIVFICHSLGGLVVKAALIESAAYNSHKRHPTLGEIYASTIGVIFLGTPHRGSSKENLGEVVANVAKLSFRQPNKQLLATLKTDSHILENQRDQFTTISSNLSIIVKEASASYDGFNVRRDAINANHMNMVKFPSKGNEGYKRTLGHVDDIRNVQRPEIQQENEKIESRNNDILKALEFSKIHDRELNIDNAYADTCSWILDHQSTNNKASAKPSQFLSWLKNNETFFWISGKAGCGKSTLMKYVYQNRKTREDLSQWADGKDLVLTGYFFFDRGDKDQSSREGMLRSILHQVLSTRRDLIPKVFSQFFGNTLPLQQFMAWTNLSGALISMLDHLRDSKICLFLDGLDEYRMIDRIDEYTEEEMDLIYDGTNEDDAWGQSIWITDGHREIARFLRQFKNCDNIKVCISSRELVVFEQEFRTFPRLQVHEHTAESIAHYCDNRLTDEAPGLIHRSDFVSLITEKARGVFLWVRLVVDMLVNGYNDGNFKEELLKILDNLPPRLGGKDGLYMRMMRNIKREYLPESKRLFQLVMRWGEHEALGSLDIITLFLAEPGHLEADSEQELRARNDKVLLKSWGEWRPRWTDLERRLKSRCGGLLEGIENVQFMHQTAKEFMSRNYLWDKIFHNTAGFGGSDLNLAMLSGLVRRLKCCGEAAFKSNGLQSQREQDPAVLSYPFKNLEIPTRGFELLECALCHANSLESCDRFDQYVALLDELDGAGDQLTRDWKDGLAESFRRSSVANASWVEFFIALDLGGSSKWPNLASLKPKSFLELAITRNLFPYVEVKIRCKDIPRPQLQSLLLRATRRVLLEWKDQGYLYAAYNSPEISEMLFQKGADPNCRDADSNTVMPLEEGLTAWTGLLQDRLHVGSFGDAWVERWILTVKVFLKYGADPTVRWYSPHGMENGRAMEINTPDTIIQAVSARQPQCQKGFADIMELLSEAKANLGPIRGGG</sequence>
<evidence type="ECO:0000313" key="5">
    <source>
        <dbReference type="Proteomes" id="UP000184330"/>
    </source>
</evidence>
<dbReference type="SUPFAM" id="SSF52540">
    <property type="entry name" value="P-loop containing nucleoside triphosphate hydrolases"/>
    <property type="match status" value="1"/>
</dbReference>
<dbReference type="InterPro" id="IPR056884">
    <property type="entry name" value="NPHP3-like_N"/>
</dbReference>
<accession>A0A1L7WF63</accession>
<dbReference type="PROSITE" id="PS50837">
    <property type="entry name" value="NACHT"/>
    <property type="match status" value="1"/>
</dbReference>
<name>A0A1L7WF63_9HELO</name>
<protein>
    <recommendedName>
        <fullName evidence="3">NACHT domain-containing protein</fullName>
    </recommendedName>
</protein>
<feature type="region of interest" description="Disordered" evidence="2">
    <location>
        <begin position="9"/>
        <end position="32"/>
    </location>
</feature>
<evidence type="ECO:0000256" key="2">
    <source>
        <dbReference type="SAM" id="MobiDB-lite"/>
    </source>
</evidence>
<proteinExistence type="predicted"/>
<dbReference type="PANTHER" id="PTHR10039">
    <property type="entry name" value="AMELOGENIN"/>
    <property type="match status" value="1"/>
</dbReference>
<evidence type="ECO:0000313" key="4">
    <source>
        <dbReference type="EMBL" id="CZR51417.1"/>
    </source>
</evidence>
<evidence type="ECO:0000256" key="1">
    <source>
        <dbReference type="ARBA" id="ARBA00022737"/>
    </source>
</evidence>
<evidence type="ECO:0000259" key="3">
    <source>
        <dbReference type="PROSITE" id="PS50837"/>
    </source>
</evidence>
<dbReference type="SUPFAM" id="SSF53474">
    <property type="entry name" value="alpha/beta-Hydrolases"/>
    <property type="match status" value="1"/>
</dbReference>
<dbReference type="AlphaFoldDB" id="A0A1L7WF63"/>
<dbReference type="Proteomes" id="UP000184330">
    <property type="component" value="Unassembled WGS sequence"/>
</dbReference>
<dbReference type="InterPro" id="IPR007111">
    <property type="entry name" value="NACHT_NTPase"/>
</dbReference>
<feature type="domain" description="NACHT" evidence="3">
    <location>
        <begin position="359"/>
        <end position="482"/>
    </location>
</feature>
<organism evidence="4 5">
    <name type="scientific">Phialocephala subalpina</name>
    <dbReference type="NCBI Taxonomy" id="576137"/>
    <lineage>
        <taxon>Eukaryota</taxon>
        <taxon>Fungi</taxon>
        <taxon>Dikarya</taxon>
        <taxon>Ascomycota</taxon>
        <taxon>Pezizomycotina</taxon>
        <taxon>Leotiomycetes</taxon>
        <taxon>Helotiales</taxon>
        <taxon>Mollisiaceae</taxon>
        <taxon>Phialocephala</taxon>
        <taxon>Phialocephala fortinii species complex</taxon>
    </lineage>
</organism>
<dbReference type="InterPro" id="IPR036770">
    <property type="entry name" value="Ankyrin_rpt-contain_sf"/>
</dbReference>
<dbReference type="InterPro" id="IPR027417">
    <property type="entry name" value="P-loop_NTPase"/>
</dbReference>
<reference evidence="4 5" key="1">
    <citation type="submission" date="2016-03" db="EMBL/GenBank/DDBJ databases">
        <authorList>
            <person name="Ploux O."/>
        </authorList>
    </citation>
    <scope>NUCLEOTIDE SEQUENCE [LARGE SCALE GENOMIC DNA]</scope>
    <source>
        <strain evidence="4 5">UAMH 11012</strain>
    </source>
</reference>
<dbReference type="Gene3D" id="3.40.50.1820">
    <property type="entry name" value="alpha/beta hydrolase"/>
    <property type="match status" value="1"/>
</dbReference>
<dbReference type="InterPro" id="IPR029058">
    <property type="entry name" value="AB_hydrolase_fold"/>
</dbReference>
<dbReference type="Gene3D" id="1.25.40.20">
    <property type="entry name" value="Ankyrin repeat-containing domain"/>
    <property type="match status" value="1"/>
</dbReference>
<dbReference type="OrthoDB" id="443402at2759"/>
<dbReference type="PANTHER" id="PTHR10039:SF5">
    <property type="entry name" value="NACHT DOMAIN-CONTAINING PROTEIN"/>
    <property type="match status" value="1"/>
</dbReference>
<gene>
    <name evidence="4" type="ORF">PAC_01293</name>
</gene>
<dbReference type="Gene3D" id="3.40.50.300">
    <property type="entry name" value="P-loop containing nucleotide triphosphate hydrolases"/>
    <property type="match status" value="1"/>
</dbReference>
<keyword evidence="1" id="KW-0677">Repeat</keyword>
<dbReference type="EMBL" id="FJOG01000002">
    <property type="protein sequence ID" value="CZR51417.1"/>
    <property type="molecule type" value="Genomic_DNA"/>
</dbReference>
<keyword evidence="5" id="KW-1185">Reference proteome</keyword>